<dbReference type="InterPro" id="IPR011009">
    <property type="entry name" value="Kinase-like_dom_sf"/>
</dbReference>
<evidence type="ECO:0000256" key="6">
    <source>
        <dbReference type="PIRSR" id="PIRSR630616-1"/>
    </source>
</evidence>
<dbReference type="STRING" id="645134.A0A0L0HGC0"/>
<dbReference type="PROSITE" id="PS50020">
    <property type="entry name" value="WW_DOMAIN_2"/>
    <property type="match status" value="2"/>
</dbReference>
<protein>
    <submittedName>
        <fullName evidence="12">CAMK/CAMK1 protein kinase</fullName>
    </submittedName>
</protein>
<keyword evidence="13" id="KW-1185">Reference proteome</keyword>
<dbReference type="InParanoid" id="A0A0L0HGC0"/>
<dbReference type="GO" id="GO:0004674">
    <property type="term" value="F:protein serine/threonine kinase activity"/>
    <property type="evidence" value="ECO:0007669"/>
    <property type="project" value="UniProtKB-KW"/>
</dbReference>
<dbReference type="InterPro" id="IPR001202">
    <property type="entry name" value="WW_dom"/>
</dbReference>
<evidence type="ECO:0000256" key="9">
    <source>
        <dbReference type="SAM" id="MobiDB-lite"/>
    </source>
</evidence>
<evidence type="ECO:0000259" key="10">
    <source>
        <dbReference type="PROSITE" id="PS50011"/>
    </source>
</evidence>
<dbReference type="GeneID" id="27688637"/>
<dbReference type="CDD" id="cd00201">
    <property type="entry name" value="WW"/>
    <property type="match status" value="2"/>
</dbReference>
<feature type="cross-link" description="Glycyl lysine isopeptide (Lys-Gly) (interchain with G-Cter in SUMO2)" evidence="8">
    <location>
        <position position="132"/>
    </location>
</feature>
<reference evidence="12 13" key="1">
    <citation type="submission" date="2009-08" db="EMBL/GenBank/DDBJ databases">
        <title>The Genome Sequence of Spizellomyces punctatus strain DAOM BR117.</title>
        <authorList>
            <consortium name="The Broad Institute Genome Sequencing Platform"/>
            <person name="Russ C."/>
            <person name="Cuomo C."/>
            <person name="Shea T."/>
            <person name="Young S.K."/>
            <person name="Zeng Q."/>
            <person name="Koehrsen M."/>
            <person name="Haas B."/>
            <person name="Borodovsky M."/>
            <person name="Guigo R."/>
            <person name="Alvarado L."/>
            <person name="Berlin A."/>
            <person name="Bochicchio J."/>
            <person name="Borenstein D."/>
            <person name="Chapman S."/>
            <person name="Chen Z."/>
            <person name="Engels R."/>
            <person name="Freedman E."/>
            <person name="Gellesch M."/>
            <person name="Goldberg J."/>
            <person name="Griggs A."/>
            <person name="Gujja S."/>
            <person name="Heiman D."/>
            <person name="Hepburn T."/>
            <person name="Howarth C."/>
            <person name="Jen D."/>
            <person name="Larson L."/>
            <person name="Lewis B."/>
            <person name="Mehta T."/>
            <person name="Park D."/>
            <person name="Pearson M."/>
            <person name="Roberts A."/>
            <person name="Saif S."/>
            <person name="Shenoy N."/>
            <person name="Sisk P."/>
            <person name="Stolte C."/>
            <person name="Sykes S."/>
            <person name="Thomson T."/>
            <person name="Walk T."/>
            <person name="White J."/>
            <person name="Yandava C."/>
            <person name="Burger G."/>
            <person name="Gray M.W."/>
            <person name="Holland P.W.H."/>
            <person name="King N."/>
            <person name="Lang F.B.F."/>
            <person name="Roger A.J."/>
            <person name="Ruiz-Trillo I."/>
            <person name="Lander E."/>
            <person name="Nusbaum C."/>
        </authorList>
    </citation>
    <scope>NUCLEOTIDE SEQUENCE [LARGE SCALE GENOMIC DNA]</scope>
    <source>
        <strain evidence="12 13">DAOM BR117</strain>
    </source>
</reference>
<evidence type="ECO:0000313" key="13">
    <source>
        <dbReference type="Proteomes" id="UP000053201"/>
    </source>
</evidence>
<dbReference type="RefSeq" id="XP_016607913.1">
    <property type="nucleotide sequence ID" value="XM_016753470.1"/>
</dbReference>
<dbReference type="Proteomes" id="UP000053201">
    <property type="component" value="Unassembled WGS sequence"/>
</dbReference>
<feature type="domain" description="WW" evidence="11">
    <location>
        <begin position="391"/>
        <end position="424"/>
    </location>
</feature>
<keyword evidence="4 12" id="KW-0418">Kinase</keyword>
<evidence type="ECO:0000259" key="11">
    <source>
        <dbReference type="PROSITE" id="PS50020"/>
    </source>
</evidence>
<dbReference type="AlphaFoldDB" id="A0A0L0HGC0"/>
<proteinExistence type="predicted"/>
<dbReference type="InterPro" id="IPR000719">
    <property type="entry name" value="Prot_kinase_dom"/>
</dbReference>
<dbReference type="VEuPathDB" id="FungiDB:SPPG_05245"/>
<feature type="domain" description="WW" evidence="11">
    <location>
        <begin position="296"/>
        <end position="325"/>
    </location>
</feature>
<dbReference type="InterPro" id="IPR030616">
    <property type="entry name" value="Aur-like"/>
</dbReference>
<keyword evidence="2" id="KW-0808">Transferase</keyword>
<feature type="compositionally biased region" description="Pro residues" evidence="9">
    <location>
        <begin position="512"/>
        <end position="521"/>
    </location>
</feature>
<dbReference type="EMBL" id="KQ257457">
    <property type="protein sequence ID" value="KNC99873.1"/>
    <property type="molecule type" value="Genomic_DNA"/>
</dbReference>
<evidence type="ECO:0000256" key="3">
    <source>
        <dbReference type="ARBA" id="ARBA00022741"/>
    </source>
</evidence>
<dbReference type="OMA" id="LEWDILM"/>
<feature type="binding site" evidence="7">
    <location>
        <begin position="86"/>
        <end position="88"/>
    </location>
    <ligand>
        <name>ATP</name>
        <dbReference type="ChEBI" id="CHEBI:30616"/>
    </ligand>
</feature>
<dbReference type="SMART" id="SM00456">
    <property type="entry name" value="WW"/>
    <property type="match status" value="2"/>
</dbReference>
<evidence type="ECO:0000256" key="5">
    <source>
        <dbReference type="ARBA" id="ARBA00022840"/>
    </source>
</evidence>
<dbReference type="PROSITE" id="PS00108">
    <property type="entry name" value="PROTEIN_KINASE_ST"/>
    <property type="match status" value="1"/>
</dbReference>
<dbReference type="SUPFAM" id="SSF51045">
    <property type="entry name" value="WW domain"/>
    <property type="match status" value="2"/>
</dbReference>
<dbReference type="Gene3D" id="1.10.510.10">
    <property type="entry name" value="Transferase(Phosphotransferase) domain 1"/>
    <property type="match status" value="1"/>
</dbReference>
<dbReference type="PANTHER" id="PTHR24350">
    <property type="entry name" value="SERINE/THREONINE-PROTEIN KINASE IAL-RELATED"/>
    <property type="match status" value="1"/>
</dbReference>
<feature type="domain" description="Protein kinase" evidence="10">
    <location>
        <begin position="1"/>
        <end position="273"/>
    </location>
</feature>
<feature type="binding site" evidence="7">
    <location>
        <position position="32"/>
    </location>
    <ligand>
        <name>ATP</name>
        <dbReference type="ChEBI" id="CHEBI:30616"/>
    </ligand>
</feature>
<dbReference type="Pfam" id="PF00069">
    <property type="entry name" value="Pkinase"/>
    <property type="match status" value="1"/>
</dbReference>
<feature type="compositionally biased region" description="Basic and acidic residues" evidence="9">
    <location>
        <begin position="353"/>
        <end position="363"/>
    </location>
</feature>
<feature type="region of interest" description="Disordered" evidence="9">
    <location>
        <begin position="490"/>
        <end position="526"/>
    </location>
</feature>
<evidence type="ECO:0000313" key="12">
    <source>
        <dbReference type="EMBL" id="KNC99873.1"/>
    </source>
</evidence>
<organism evidence="12 13">
    <name type="scientific">Spizellomyces punctatus (strain DAOM BR117)</name>
    <dbReference type="NCBI Taxonomy" id="645134"/>
    <lineage>
        <taxon>Eukaryota</taxon>
        <taxon>Fungi</taxon>
        <taxon>Fungi incertae sedis</taxon>
        <taxon>Chytridiomycota</taxon>
        <taxon>Chytridiomycota incertae sedis</taxon>
        <taxon>Chytridiomycetes</taxon>
        <taxon>Spizellomycetales</taxon>
        <taxon>Spizellomycetaceae</taxon>
        <taxon>Spizellomyces</taxon>
    </lineage>
</organism>
<feature type="compositionally biased region" description="Polar residues" evidence="9">
    <location>
        <begin position="495"/>
        <end position="506"/>
    </location>
</feature>
<evidence type="ECO:0000256" key="2">
    <source>
        <dbReference type="ARBA" id="ARBA00022679"/>
    </source>
</evidence>
<dbReference type="InterPro" id="IPR036020">
    <property type="entry name" value="WW_dom_sf"/>
</dbReference>
<evidence type="ECO:0000256" key="4">
    <source>
        <dbReference type="ARBA" id="ARBA00022777"/>
    </source>
</evidence>
<dbReference type="GO" id="GO:0005524">
    <property type="term" value="F:ATP binding"/>
    <property type="evidence" value="ECO:0007669"/>
    <property type="project" value="UniProtKB-KW"/>
</dbReference>
<feature type="region of interest" description="Disordered" evidence="9">
    <location>
        <begin position="546"/>
        <end position="605"/>
    </location>
</feature>
<dbReference type="SUPFAM" id="SSF56112">
    <property type="entry name" value="Protein kinase-like (PK-like)"/>
    <property type="match status" value="1"/>
</dbReference>
<dbReference type="PROSITE" id="PS01159">
    <property type="entry name" value="WW_DOMAIN_1"/>
    <property type="match status" value="1"/>
</dbReference>
<dbReference type="OrthoDB" id="10252171at2759"/>
<dbReference type="Pfam" id="PF00397">
    <property type="entry name" value="WW"/>
    <property type="match status" value="1"/>
</dbReference>
<keyword evidence="5 7" id="KW-0067">ATP-binding</keyword>
<sequence>MPDPYWPQRRIGLDEHVWYGVCKATGQQVVLKLFDRERFAEGPVRDEKVLAEVKILKDLCRAHPKRIIGFVDFYANDEDQLVLVMERAACTLQDVLYDRKVLSELDAREAIFGMLEAVYCVHSAQLVHRDIKPANLMLMEKNDFTSLKLADFGATVGNVGYDNLNQIAGTMGYEAPEMLSRTFYGKSVDLWSCGVVAYQLLFGRLPFKPVPSSGFFATKKIGPKQQLDAIRKGLEFPPDIQVSDLAKDFVRSLLQMEPSRRPSIKKALEHPWFGHGDPESAMGAPDLDMEPLAECPGWMIVTQEDGTVYYYNKDTQETTWNPPVSGPPPPLPGRPSETMGLADVASQLMRKEGHSVVDGEKNDSPVVSNRESVEIEDDAGEWKPGVDDTPVPEYPDWYPLKTEDGEVYYYNIKTKDTIWEHPAKLEKKRRKEKRDKSRADEALRDPGKKEKKRVQFGNVVTEIVTKQHAVKEPVNEGGEHASGHMGWKEAGRQVAASTQATASPDSIRTESPPVPPRPVPPTSSVSFLGQTASTAKLSVPVIHRRTSSFDRQHTAPAAEPTPESPSRRSQPVSDAKNTHGDTNGSNRVDMWRSGLHKDKKEGGGVRALAAIFESSS</sequence>
<dbReference type="InterPro" id="IPR008271">
    <property type="entry name" value="Ser/Thr_kinase_AS"/>
</dbReference>
<keyword evidence="1" id="KW-0723">Serine/threonine-protein kinase</keyword>
<feature type="region of interest" description="Disordered" evidence="9">
    <location>
        <begin position="353"/>
        <end position="390"/>
    </location>
</feature>
<evidence type="ECO:0000256" key="7">
    <source>
        <dbReference type="PIRSR" id="PIRSR630616-2"/>
    </source>
</evidence>
<feature type="active site" description="Proton acceptor" evidence="6">
    <location>
        <position position="130"/>
    </location>
</feature>
<dbReference type="Gene3D" id="2.20.70.10">
    <property type="match status" value="2"/>
</dbReference>
<name>A0A0L0HGC0_SPIPD</name>
<evidence type="ECO:0000256" key="8">
    <source>
        <dbReference type="PIRSR" id="PIRSR630616-3"/>
    </source>
</evidence>
<evidence type="ECO:0000256" key="1">
    <source>
        <dbReference type="ARBA" id="ARBA00022527"/>
    </source>
</evidence>
<accession>A0A0L0HGC0</accession>
<feature type="region of interest" description="Disordered" evidence="9">
    <location>
        <begin position="425"/>
        <end position="456"/>
    </location>
</feature>
<keyword evidence="3 7" id="KW-0547">Nucleotide-binding</keyword>
<feature type="binding site" evidence="7">
    <location>
        <position position="151"/>
    </location>
    <ligand>
        <name>ATP</name>
        <dbReference type="ChEBI" id="CHEBI:30616"/>
    </ligand>
</feature>
<feature type="compositionally biased region" description="Basic and acidic residues" evidence="9">
    <location>
        <begin position="434"/>
        <end position="448"/>
    </location>
</feature>
<dbReference type="PROSITE" id="PS50011">
    <property type="entry name" value="PROTEIN_KINASE_DOM"/>
    <property type="match status" value="1"/>
</dbReference>
<dbReference type="SMART" id="SM00220">
    <property type="entry name" value="S_TKc"/>
    <property type="match status" value="1"/>
</dbReference>
<gene>
    <name evidence="12" type="ORF">SPPG_05245</name>
</gene>
<dbReference type="eggNOG" id="KOG0588">
    <property type="taxonomic scope" value="Eukaryota"/>
</dbReference>